<comment type="caution">
    <text evidence="1">The sequence shown here is derived from an EMBL/GenBank/DDBJ whole genome shotgun (WGS) entry which is preliminary data.</text>
</comment>
<dbReference type="RefSeq" id="WP_264772602.1">
    <property type="nucleotide sequence ID" value="NZ_JAPDOG010000014.1"/>
</dbReference>
<keyword evidence="2" id="KW-1185">Reference proteome</keyword>
<protein>
    <submittedName>
        <fullName evidence="1">Uncharacterized protein</fullName>
    </submittedName>
</protein>
<proteinExistence type="predicted"/>
<sequence length="340" mass="38079">MLLPQYPHEILNRLDVYLPSLILDKRMPGAGGNAAQHQVLLRGLTDVRPVSRARAFRDLLPRIEGSVPGLGRVLSEPVPEFFRDDDGWGGLAWALNGSGESPALSSLMIRLDRASVALRTMQAAGETKRIIESLELLGWGELETMRWFLGELRRGTNDPAPSRLLPLHALSLLALLSAHVVDKDDEGFSLFMDEFIRSRDEESGEIRAVRYWMDDMRVQAGFETLDGFFDAALADFGTDPDTRRPEGRAFRAARTIPSFERCAAMTRNLVASKKIGAEIEEDYTVLGYFARSLQKLHRLCAEAAPDLPGFDPMMPFDDWEVLRSPEFRARLAPVWKQAPA</sequence>
<accession>A0ABT3J5L4</accession>
<gene>
    <name evidence="1" type="ORF">OM960_15580</name>
</gene>
<organism evidence="1 2">
    <name type="scientific">Defluviimonas salinarum</name>
    <dbReference type="NCBI Taxonomy" id="2992147"/>
    <lineage>
        <taxon>Bacteria</taxon>
        <taxon>Pseudomonadati</taxon>
        <taxon>Pseudomonadota</taxon>
        <taxon>Alphaproteobacteria</taxon>
        <taxon>Rhodobacterales</taxon>
        <taxon>Paracoccaceae</taxon>
        <taxon>Albidovulum</taxon>
    </lineage>
</organism>
<name>A0ABT3J5L4_9RHOB</name>
<dbReference type="EMBL" id="JAPDOG010000014">
    <property type="protein sequence ID" value="MCW3782969.1"/>
    <property type="molecule type" value="Genomic_DNA"/>
</dbReference>
<dbReference type="Proteomes" id="UP001207582">
    <property type="component" value="Unassembled WGS sequence"/>
</dbReference>
<reference evidence="1 2" key="1">
    <citation type="submission" date="2022-10" db="EMBL/GenBank/DDBJ databases">
        <title>Defluviimonas sp. CAU 1641 isolated from mud.</title>
        <authorList>
            <person name="Kim W."/>
        </authorList>
    </citation>
    <scope>NUCLEOTIDE SEQUENCE [LARGE SCALE GENOMIC DNA]</scope>
    <source>
        <strain evidence="1 2">CAU 1641</strain>
    </source>
</reference>
<evidence type="ECO:0000313" key="2">
    <source>
        <dbReference type="Proteomes" id="UP001207582"/>
    </source>
</evidence>
<evidence type="ECO:0000313" key="1">
    <source>
        <dbReference type="EMBL" id="MCW3782969.1"/>
    </source>
</evidence>